<keyword evidence="6" id="KW-1185">Reference proteome</keyword>
<dbReference type="EMBL" id="FUEG01000028">
    <property type="protein sequence ID" value="SJL15400.1"/>
    <property type="molecule type" value="Genomic_DNA"/>
</dbReference>
<dbReference type="Proteomes" id="UP000219338">
    <property type="component" value="Unassembled WGS sequence"/>
</dbReference>
<dbReference type="Gene3D" id="3.40.50.1820">
    <property type="entry name" value="alpha/beta hydrolase"/>
    <property type="match status" value="1"/>
</dbReference>
<dbReference type="InterPro" id="IPR051601">
    <property type="entry name" value="Serine_prot/Carboxylest_S33"/>
</dbReference>
<dbReference type="InterPro" id="IPR000073">
    <property type="entry name" value="AB_hydrolase_1"/>
</dbReference>
<dbReference type="SUPFAM" id="SSF53474">
    <property type="entry name" value="alpha/beta-Hydrolases"/>
    <property type="match status" value="1"/>
</dbReference>
<dbReference type="Pfam" id="PF08386">
    <property type="entry name" value="Abhydrolase_4"/>
    <property type="match status" value="1"/>
</dbReference>
<evidence type="ECO:0000259" key="4">
    <source>
        <dbReference type="Pfam" id="PF08386"/>
    </source>
</evidence>
<evidence type="ECO:0000313" key="6">
    <source>
        <dbReference type="Proteomes" id="UP000219338"/>
    </source>
</evidence>
<evidence type="ECO:0000259" key="3">
    <source>
        <dbReference type="Pfam" id="PF00561"/>
    </source>
</evidence>
<proteinExistence type="inferred from homology"/>
<feature type="domain" description="Peptidase S33 tripeptidyl aminopeptidase-like C-terminal" evidence="4">
    <location>
        <begin position="439"/>
        <end position="539"/>
    </location>
</feature>
<comment type="similarity">
    <text evidence="1">Belongs to the peptidase S33 family.</text>
</comment>
<evidence type="ECO:0000313" key="5">
    <source>
        <dbReference type="EMBL" id="SJL15400.1"/>
    </source>
</evidence>
<dbReference type="OMA" id="TRERESW"/>
<evidence type="ECO:0000256" key="2">
    <source>
        <dbReference type="ARBA" id="ARBA00022801"/>
    </source>
</evidence>
<dbReference type="PANTHER" id="PTHR43248:SF25">
    <property type="entry name" value="AB HYDROLASE-1 DOMAIN-CONTAINING PROTEIN-RELATED"/>
    <property type="match status" value="1"/>
</dbReference>
<accession>A0A284S303</accession>
<name>A0A284S303_ARMOS</name>
<dbReference type="Pfam" id="PF00561">
    <property type="entry name" value="Abhydrolase_1"/>
    <property type="match status" value="1"/>
</dbReference>
<evidence type="ECO:0000256" key="1">
    <source>
        <dbReference type="ARBA" id="ARBA00010088"/>
    </source>
</evidence>
<dbReference type="InterPro" id="IPR013595">
    <property type="entry name" value="Pept_S33_TAP-like_C"/>
</dbReference>
<dbReference type="InterPro" id="IPR029058">
    <property type="entry name" value="AB_hydrolase_fold"/>
</dbReference>
<dbReference type="AlphaFoldDB" id="A0A284S303"/>
<protein>
    <submittedName>
        <fullName evidence="5">Uncharacterized protein</fullName>
    </submittedName>
</protein>
<dbReference type="PANTHER" id="PTHR43248">
    <property type="entry name" value="2-SUCCINYL-6-HYDROXY-2,4-CYCLOHEXADIENE-1-CARBOXYLATE SYNTHASE"/>
    <property type="match status" value="1"/>
</dbReference>
<sequence>MNYTFQRDPDPADPEVNAYKYSQIYSSFSIAPAPMISLVLTLGGLCLTKFLFPPVWAQGDFDWSTIEPTSRLSPISTVLHTDISSTRLKVPIDYSNEGGEKAALAVIKLSAQSEIEYKGAVLINPGGPGGSGVSTLTILGQQLASIIGNQYDIISFDPRGVGNSTPRAEFFPSKEEHYQWLASTNHFTSAVNTTSDQIPHLWASAQVIAELAKETDNGILNYISTDNVARDMLQISEAAGQEKLQYWGFSYGTALGATFATMFPDKVERIILDGVLDMDGYYSGDWRNEITDTDKDMESFFDGCVAAGPDACAFYASTAKEISNNLDSLYESLLTQPVPVISPSFYGVVDYAVLRTAVKNALYEPYTLFSILAEGLASLAAGNGTIIYAMQATVYDPSAAYDNSWEAEIAVSCSDALNNTDSVADLFAYWDSIKGISTFADFLIEQRIQCSGWKFHREGRFTGPVGGNTSYPILLIGNTADPVTPLSAAKKTSSAFPGSVVLTQNSSGHTSAFASSECTHAYVQAYFQNGTLPKDGTVCEVESEMFPTSSNATGSQRRYFWGRK</sequence>
<reference evidence="6" key="1">
    <citation type="journal article" date="2017" name="Nat. Ecol. Evol.">
        <title>Genome expansion and lineage-specific genetic innovations in the forest pathogenic fungi Armillaria.</title>
        <authorList>
            <person name="Sipos G."/>
            <person name="Prasanna A.N."/>
            <person name="Walter M.C."/>
            <person name="O'Connor E."/>
            <person name="Balint B."/>
            <person name="Krizsan K."/>
            <person name="Kiss B."/>
            <person name="Hess J."/>
            <person name="Varga T."/>
            <person name="Slot J."/>
            <person name="Riley R."/>
            <person name="Boka B."/>
            <person name="Rigling D."/>
            <person name="Barry K."/>
            <person name="Lee J."/>
            <person name="Mihaltcheva S."/>
            <person name="LaButti K."/>
            <person name="Lipzen A."/>
            <person name="Waldron R."/>
            <person name="Moloney N.M."/>
            <person name="Sperisen C."/>
            <person name="Kredics L."/>
            <person name="Vagvoelgyi C."/>
            <person name="Patrignani A."/>
            <person name="Fitzpatrick D."/>
            <person name="Nagy I."/>
            <person name="Doyle S."/>
            <person name="Anderson J.B."/>
            <person name="Grigoriev I.V."/>
            <person name="Gueldener U."/>
            <person name="Muensterkoetter M."/>
            <person name="Nagy L.G."/>
        </authorList>
    </citation>
    <scope>NUCLEOTIDE SEQUENCE [LARGE SCALE GENOMIC DNA]</scope>
    <source>
        <strain evidence="6">C18/9</strain>
    </source>
</reference>
<feature type="domain" description="AB hydrolase-1" evidence="3">
    <location>
        <begin position="120"/>
        <end position="303"/>
    </location>
</feature>
<dbReference type="GO" id="GO:0016787">
    <property type="term" value="F:hydrolase activity"/>
    <property type="evidence" value="ECO:0007669"/>
    <property type="project" value="UniProtKB-KW"/>
</dbReference>
<dbReference type="OrthoDB" id="425534at2759"/>
<organism evidence="5 6">
    <name type="scientific">Armillaria ostoyae</name>
    <name type="common">Armillaria root rot fungus</name>
    <dbReference type="NCBI Taxonomy" id="47428"/>
    <lineage>
        <taxon>Eukaryota</taxon>
        <taxon>Fungi</taxon>
        <taxon>Dikarya</taxon>
        <taxon>Basidiomycota</taxon>
        <taxon>Agaricomycotina</taxon>
        <taxon>Agaricomycetes</taxon>
        <taxon>Agaricomycetidae</taxon>
        <taxon>Agaricales</taxon>
        <taxon>Marasmiineae</taxon>
        <taxon>Physalacriaceae</taxon>
        <taxon>Armillaria</taxon>
    </lineage>
</organism>
<keyword evidence="2" id="KW-0378">Hydrolase</keyword>
<dbReference type="STRING" id="47428.A0A284S303"/>
<gene>
    <name evidence="5" type="ORF">ARMOST_18897</name>
</gene>